<keyword evidence="1" id="KW-0805">Transcription regulation</keyword>
<dbReference type="InterPro" id="IPR036390">
    <property type="entry name" value="WH_DNA-bd_sf"/>
</dbReference>
<dbReference type="AlphaFoldDB" id="F0SX96"/>
<dbReference type="HOGENOM" id="CLU_083287_11_1_9"/>
<dbReference type="GO" id="GO:0003700">
    <property type="term" value="F:DNA-binding transcription factor activity"/>
    <property type="evidence" value="ECO:0007669"/>
    <property type="project" value="InterPro"/>
</dbReference>
<organism evidence="5 6">
    <name type="scientific">Syntrophobotulus glycolicus (strain DSM 8271 / FlGlyR)</name>
    <dbReference type="NCBI Taxonomy" id="645991"/>
    <lineage>
        <taxon>Bacteria</taxon>
        <taxon>Bacillati</taxon>
        <taxon>Bacillota</taxon>
        <taxon>Clostridia</taxon>
        <taxon>Eubacteriales</taxon>
        <taxon>Desulfitobacteriaceae</taxon>
        <taxon>Syntrophobotulus</taxon>
    </lineage>
</organism>
<dbReference type="SMART" id="SM00347">
    <property type="entry name" value="HTH_MARR"/>
    <property type="match status" value="1"/>
</dbReference>
<keyword evidence="6" id="KW-1185">Reference proteome</keyword>
<dbReference type="eggNOG" id="COG1846">
    <property type="taxonomic scope" value="Bacteria"/>
</dbReference>
<feature type="domain" description="HTH marR-type" evidence="4">
    <location>
        <begin position="1"/>
        <end position="140"/>
    </location>
</feature>
<dbReference type="InterPro" id="IPR000835">
    <property type="entry name" value="HTH_MarR-typ"/>
</dbReference>
<evidence type="ECO:0000256" key="2">
    <source>
        <dbReference type="ARBA" id="ARBA00023125"/>
    </source>
</evidence>
<dbReference type="EMBL" id="CP002547">
    <property type="protein sequence ID" value="ADY56956.1"/>
    <property type="molecule type" value="Genomic_DNA"/>
</dbReference>
<dbReference type="GO" id="GO:0003677">
    <property type="term" value="F:DNA binding"/>
    <property type="evidence" value="ECO:0007669"/>
    <property type="project" value="UniProtKB-KW"/>
</dbReference>
<dbReference type="Gene3D" id="1.10.10.10">
    <property type="entry name" value="Winged helix-like DNA-binding domain superfamily/Winged helix DNA-binding domain"/>
    <property type="match status" value="1"/>
</dbReference>
<dbReference type="KEGG" id="sgy:Sgly_2683"/>
<gene>
    <name evidence="5" type="ordered locus">Sgly_2683</name>
</gene>
<proteinExistence type="predicted"/>
<keyword evidence="3" id="KW-0804">Transcription</keyword>
<protein>
    <submittedName>
        <fullName evidence="5">Transcriptional regulator, MarR family</fullName>
    </submittedName>
</protein>
<dbReference type="PRINTS" id="PR00598">
    <property type="entry name" value="HTHMARR"/>
</dbReference>
<keyword evidence="2" id="KW-0238">DNA-binding</keyword>
<dbReference type="PROSITE" id="PS50995">
    <property type="entry name" value="HTH_MARR_2"/>
    <property type="match status" value="1"/>
</dbReference>
<dbReference type="OrthoDB" id="5461037at2"/>
<dbReference type="PANTHER" id="PTHR42756">
    <property type="entry name" value="TRANSCRIPTIONAL REGULATOR, MARR"/>
    <property type="match status" value="1"/>
</dbReference>
<dbReference type="RefSeq" id="WP_013625776.1">
    <property type="nucleotide sequence ID" value="NC_015172.1"/>
</dbReference>
<sequence>MSSVYGTLNEILVKLFNQIPNIEEKSLRCEKFKNLSITEIHIIEVIGIGEPRNMSSAAKDLDITIGTLTIAVNNLVRKGYVQRAKSEEDRRIVLLSLTEKGLAVYQRHADFHKDMINTTMNKLSEEEMNVLILALENINEYFREKYELTKIKNND</sequence>
<dbReference type="Pfam" id="PF01047">
    <property type="entry name" value="MarR"/>
    <property type="match status" value="1"/>
</dbReference>
<reference evidence="6" key="2">
    <citation type="submission" date="2011-02" db="EMBL/GenBank/DDBJ databases">
        <title>The complete genome of Syntrophobotulus glycolicus DSM 8271.</title>
        <authorList>
            <person name="Lucas S."/>
            <person name="Copeland A."/>
            <person name="Lapidus A."/>
            <person name="Bruce D."/>
            <person name="Goodwin L."/>
            <person name="Pitluck S."/>
            <person name="Kyrpides N."/>
            <person name="Mavromatis K."/>
            <person name="Pagani I."/>
            <person name="Ivanova N."/>
            <person name="Mikhailova N."/>
            <person name="Chertkov O."/>
            <person name="Held B."/>
            <person name="Detter J.C."/>
            <person name="Tapia R."/>
            <person name="Han C."/>
            <person name="Land M."/>
            <person name="Hauser L."/>
            <person name="Markowitz V."/>
            <person name="Cheng J.-F."/>
            <person name="Hugenholtz P."/>
            <person name="Woyke T."/>
            <person name="Wu D."/>
            <person name="Spring S."/>
            <person name="Schroeder M."/>
            <person name="Brambilla E."/>
            <person name="Klenk H.-P."/>
            <person name="Eisen J.A."/>
        </authorList>
    </citation>
    <scope>NUCLEOTIDE SEQUENCE [LARGE SCALE GENOMIC DNA]</scope>
    <source>
        <strain evidence="6">DSM 8271 / FlGlyR</strain>
    </source>
</reference>
<accession>F0SX96</accession>
<dbReference type="PANTHER" id="PTHR42756:SF1">
    <property type="entry name" value="TRANSCRIPTIONAL REPRESSOR OF EMRAB OPERON"/>
    <property type="match status" value="1"/>
</dbReference>
<evidence type="ECO:0000313" key="5">
    <source>
        <dbReference type="EMBL" id="ADY56956.1"/>
    </source>
</evidence>
<dbReference type="SUPFAM" id="SSF46785">
    <property type="entry name" value="Winged helix' DNA-binding domain"/>
    <property type="match status" value="1"/>
</dbReference>
<dbReference type="InterPro" id="IPR036388">
    <property type="entry name" value="WH-like_DNA-bd_sf"/>
</dbReference>
<name>F0SX96_SYNGF</name>
<reference evidence="5 6" key="1">
    <citation type="journal article" date="2011" name="Stand. Genomic Sci.">
        <title>Complete genome sequence of Syntrophobotulus glycolicus type strain (FlGlyR).</title>
        <authorList>
            <person name="Han C."/>
            <person name="Mwirichia R."/>
            <person name="Chertkov O."/>
            <person name="Held B."/>
            <person name="Lapidus A."/>
            <person name="Nolan M."/>
            <person name="Lucas S."/>
            <person name="Hammon N."/>
            <person name="Deshpande S."/>
            <person name="Cheng J.F."/>
            <person name="Tapia R."/>
            <person name="Goodwin L."/>
            <person name="Pitluck S."/>
            <person name="Huntemann M."/>
            <person name="Liolios K."/>
            <person name="Ivanova N."/>
            <person name="Pagani I."/>
            <person name="Mavromatis K."/>
            <person name="Ovchinikova G."/>
            <person name="Pati A."/>
            <person name="Chen A."/>
            <person name="Palaniappan K."/>
            <person name="Land M."/>
            <person name="Hauser L."/>
            <person name="Brambilla E.M."/>
            <person name="Rohde M."/>
            <person name="Spring S."/>
            <person name="Sikorski J."/>
            <person name="Goker M."/>
            <person name="Woyke T."/>
            <person name="Bristow J."/>
            <person name="Eisen J.A."/>
            <person name="Markowitz V."/>
            <person name="Hugenholtz P."/>
            <person name="Kyrpides N.C."/>
            <person name="Klenk H.P."/>
            <person name="Detter J.C."/>
        </authorList>
    </citation>
    <scope>NUCLEOTIDE SEQUENCE [LARGE SCALE GENOMIC DNA]</scope>
    <source>
        <strain evidence="6">DSM 8271 / FlGlyR</strain>
    </source>
</reference>
<evidence type="ECO:0000313" key="6">
    <source>
        <dbReference type="Proteomes" id="UP000007488"/>
    </source>
</evidence>
<evidence type="ECO:0000256" key="3">
    <source>
        <dbReference type="ARBA" id="ARBA00023163"/>
    </source>
</evidence>
<evidence type="ECO:0000259" key="4">
    <source>
        <dbReference type="PROSITE" id="PS50995"/>
    </source>
</evidence>
<dbReference type="Proteomes" id="UP000007488">
    <property type="component" value="Chromosome"/>
</dbReference>
<dbReference type="STRING" id="645991.Sgly_2683"/>
<evidence type="ECO:0000256" key="1">
    <source>
        <dbReference type="ARBA" id="ARBA00023015"/>
    </source>
</evidence>